<evidence type="ECO:0000313" key="2">
    <source>
        <dbReference type="Proteomes" id="UP000001401"/>
    </source>
</evidence>
<keyword evidence="2" id="KW-1185">Reference proteome</keyword>
<dbReference type="STRING" id="649639.Bcell_3558"/>
<evidence type="ECO:0000313" key="1">
    <source>
        <dbReference type="EMBL" id="ADU31799.1"/>
    </source>
</evidence>
<dbReference type="HOGENOM" id="CLU_1114089_0_0_9"/>
<dbReference type="KEGG" id="bco:Bcell_3558"/>
<dbReference type="RefSeq" id="WP_013490130.1">
    <property type="nucleotide sequence ID" value="NC_014829.1"/>
</dbReference>
<dbReference type="AlphaFoldDB" id="E6TRG9"/>
<dbReference type="Proteomes" id="UP000001401">
    <property type="component" value="Chromosome"/>
</dbReference>
<proteinExistence type="predicted"/>
<sequence length="249" mass="28637">MRLMKGIIIIFLFPFALLGNIGCMGQSTEEKMLQYLEETYNEEFEIEFVGSQGGMFSSTPKRDTAVAHLKQDPTIVFSVVEGKVQETYNDGFLLANMGKKLEIQLAEEIEQNIPEGAQYRVYVRTYDGSFEERMKDPKEFIEIVNGNLSIELIVSIKVENDPDLNLYSEGIYNLYELVKGLGAQRYITSIGFVDENEDITEFIRTSYTNNIGWQNLNNKVYGVIILDHRFSEETSDINTIIERYRPIEE</sequence>
<dbReference type="eggNOG" id="ENOG503245N">
    <property type="taxonomic scope" value="Bacteria"/>
</dbReference>
<name>E6TRG9_EVAC2</name>
<dbReference type="EMBL" id="CP002394">
    <property type="protein sequence ID" value="ADU31799.1"/>
    <property type="molecule type" value="Genomic_DNA"/>
</dbReference>
<organism evidence="1 2">
    <name type="scientific">Evansella cellulosilytica (strain ATCC 21833 / DSM 2522 / FERM P-1141 / JCM 9156 / N-4)</name>
    <name type="common">Bacillus cellulosilyticus</name>
    <dbReference type="NCBI Taxonomy" id="649639"/>
    <lineage>
        <taxon>Bacteria</taxon>
        <taxon>Bacillati</taxon>
        <taxon>Bacillota</taxon>
        <taxon>Bacilli</taxon>
        <taxon>Bacillales</taxon>
        <taxon>Bacillaceae</taxon>
        <taxon>Evansella</taxon>
    </lineage>
</organism>
<accession>E6TRG9</accession>
<protein>
    <submittedName>
        <fullName evidence="1">Uncharacterized protein</fullName>
    </submittedName>
</protein>
<reference evidence="1 2" key="1">
    <citation type="submission" date="2010-12" db="EMBL/GenBank/DDBJ databases">
        <title>Complete sequence of Bacillus cellulosilyticus DSM 2522.</title>
        <authorList>
            <consortium name="US DOE Joint Genome Institute"/>
            <person name="Lucas S."/>
            <person name="Copeland A."/>
            <person name="Lapidus A."/>
            <person name="Cheng J.-F."/>
            <person name="Bruce D."/>
            <person name="Goodwin L."/>
            <person name="Pitluck S."/>
            <person name="Chertkov O."/>
            <person name="Detter J.C."/>
            <person name="Han C."/>
            <person name="Tapia R."/>
            <person name="Land M."/>
            <person name="Hauser L."/>
            <person name="Jeffries C."/>
            <person name="Kyrpides N."/>
            <person name="Ivanova N."/>
            <person name="Mikhailova N."/>
            <person name="Brumm P."/>
            <person name="Mead D."/>
            <person name="Woyke T."/>
        </authorList>
    </citation>
    <scope>NUCLEOTIDE SEQUENCE [LARGE SCALE GENOMIC DNA]</scope>
    <source>
        <strain evidence="2">ATCC 21833 / DSM 2522 / FERM P-1141 / JCM 9156 / N-4</strain>
    </source>
</reference>
<gene>
    <name evidence="1" type="ordered locus">Bcell_3558</name>
</gene>